<gene>
    <name evidence="9" type="ORF">LOD26_25570</name>
</gene>
<dbReference type="PIRSF" id="PIRSF000029">
    <property type="entry name" value="Cytochrome_b562"/>
    <property type="match status" value="1"/>
</dbReference>
<dbReference type="InterPro" id="IPR009155">
    <property type="entry name" value="Cyt_b562"/>
</dbReference>
<evidence type="ECO:0000256" key="8">
    <source>
        <dbReference type="SAM" id="SignalP"/>
    </source>
</evidence>
<evidence type="ECO:0000256" key="5">
    <source>
        <dbReference type="ARBA" id="ARBA00022617"/>
    </source>
</evidence>
<proteinExistence type="inferred from homology"/>
<comment type="caution">
    <text evidence="9">The sequence shown here is derived from an EMBL/GenBank/DDBJ whole genome shotgun (WGS) entry which is preliminary data.</text>
</comment>
<dbReference type="Pfam" id="PF07361">
    <property type="entry name" value="Cytochrom_B562"/>
    <property type="match status" value="1"/>
</dbReference>
<name>A0ABT1BFJ4_9ENTR</name>
<keyword evidence="5" id="KW-0479">Metal-binding</keyword>
<keyword evidence="7" id="KW-0175">Coiled coil</keyword>
<evidence type="ECO:0000256" key="1">
    <source>
        <dbReference type="ARBA" id="ARBA00001970"/>
    </source>
</evidence>
<accession>A0ABT1BFJ4</accession>
<feature type="chain" id="PRO_5047175161" description="Soluble cytochrome b562" evidence="8">
    <location>
        <begin position="22"/>
        <end position="126"/>
    </location>
</feature>
<keyword evidence="5" id="KW-0408">Iron</keyword>
<keyword evidence="6 8" id="KW-0732">Signal</keyword>
<dbReference type="Proteomes" id="UP001139290">
    <property type="component" value="Unassembled WGS sequence"/>
</dbReference>
<evidence type="ECO:0000313" key="10">
    <source>
        <dbReference type="Proteomes" id="UP001139290"/>
    </source>
</evidence>
<feature type="coiled-coil region" evidence="7">
    <location>
        <begin position="20"/>
        <end position="63"/>
    </location>
</feature>
<comment type="similarity">
    <text evidence="3">Belongs to the cytochrome b562 family.</text>
</comment>
<dbReference type="EMBL" id="JAJJVQ010000022">
    <property type="protein sequence ID" value="MCO5784635.1"/>
    <property type="molecule type" value="Genomic_DNA"/>
</dbReference>
<keyword evidence="10" id="KW-1185">Reference proteome</keyword>
<evidence type="ECO:0000256" key="6">
    <source>
        <dbReference type="ARBA" id="ARBA00022729"/>
    </source>
</evidence>
<comment type="cofactor">
    <cofactor evidence="1">
        <name>heme b</name>
        <dbReference type="ChEBI" id="CHEBI:60344"/>
    </cofactor>
</comment>
<organism evidence="9 10">
    <name type="scientific">Citrobacter meridianamericanus</name>
    <dbReference type="NCBI Taxonomy" id="2894201"/>
    <lineage>
        <taxon>Bacteria</taxon>
        <taxon>Pseudomonadati</taxon>
        <taxon>Pseudomonadota</taxon>
        <taxon>Gammaproteobacteria</taxon>
        <taxon>Enterobacterales</taxon>
        <taxon>Enterobacteriaceae</taxon>
        <taxon>Citrobacter</taxon>
    </lineage>
</organism>
<protein>
    <recommendedName>
        <fullName evidence="4">Soluble cytochrome b562</fullName>
    </recommendedName>
</protein>
<evidence type="ECO:0000256" key="4">
    <source>
        <dbReference type="ARBA" id="ARBA00016003"/>
    </source>
</evidence>
<dbReference type="Gene3D" id="1.20.120.10">
    <property type="entry name" value="Cytochrome c/b562"/>
    <property type="match status" value="1"/>
</dbReference>
<dbReference type="InterPro" id="IPR010980">
    <property type="entry name" value="Cyt_c/b562"/>
</dbReference>
<feature type="signal peptide" evidence="8">
    <location>
        <begin position="1"/>
        <end position="21"/>
    </location>
</feature>
<sequence>MLKKIFYPVLLCSFISAPVLADLQKDMQVLANSVDVIESDSNVDSIRNALEKMKAAAISAKNEIPDSLLMKNSDSPEVNDYREGYDLLIGKVEKAQNLLSEGDLSGAKAIASEIKEIRNTWHEKYR</sequence>
<evidence type="ECO:0000256" key="2">
    <source>
        <dbReference type="ARBA" id="ARBA00002028"/>
    </source>
</evidence>
<keyword evidence="5" id="KW-0349">Heme</keyword>
<evidence type="ECO:0000256" key="7">
    <source>
        <dbReference type="SAM" id="Coils"/>
    </source>
</evidence>
<reference evidence="9" key="1">
    <citation type="submission" date="2021-11" db="EMBL/GenBank/DDBJ databases">
        <title>Citrobacter meridianamericanus sp. nov. isolated from soil.</title>
        <authorList>
            <person name="Furlan J.P.R."/>
            <person name="Stehling E.G."/>
        </authorList>
    </citation>
    <scope>NUCLEOTIDE SEQUENCE</scope>
    <source>
        <strain evidence="9">BR102</strain>
    </source>
</reference>
<evidence type="ECO:0000313" key="9">
    <source>
        <dbReference type="EMBL" id="MCO5784635.1"/>
    </source>
</evidence>
<dbReference type="SUPFAM" id="SSF47175">
    <property type="entry name" value="Cytochromes"/>
    <property type="match status" value="1"/>
</dbReference>
<comment type="function">
    <text evidence="2">Electron-transport protein of unknown function.</text>
</comment>
<dbReference type="RefSeq" id="WP_042077987.1">
    <property type="nucleotide sequence ID" value="NZ_JAJJVQ010000022.1"/>
</dbReference>
<evidence type="ECO:0000256" key="3">
    <source>
        <dbReference type="ARBA" id="ARBA00005523"/>
    </source>
</evidence>